<dbReference type="InterPro" id="IPR013767">
    <property type="entry name" value="PAS_fold"/>
</dbReference>
<feature type="active site" evidence="6">
    <location>
        <position position="66"/>
    </location>
</feature>
<dbReference type="SUPFAM" id="SSF55785">
    <property type="entry name" value="PYP-like sensor domain (PAS domain)"/>
    <property type="match status" value="2"/>
</dbReference>
<dbReference type="InterPro" id="IPR000700">
    <property type="entry name" value="PAS-assoc_C"/>
</dbReference>
<dbReference type="InterPro" id="IPR035909">
    <property type="entry name" value="CheB_C"/>
</dbReference>
<dbReference type="Pfam" id="PF13596">
    <property type="entry name" value="PAS_10"/>
    <property type="match status" value="1"/>
</dbReference>
<dbReference type="Gene3D" id="1.10.155.10">
    <property type="entry name" value="Chemotaxis receptor methyltransferase CheR, N-terminal domain"/>
    <property type="match status" value="1"/>
</dbReference>
<keyword evidence="7" id="KW-0175">Coiled coil</keyword>
<gene>
    <name evidence="13" type="ORF">DPQ33_01120</name>
</gene>
<keyword evidence="6" id="KW-0145">Chemotaxis</keyword>
<dbReference type="Pfam" id="PF03705">
    <property type="entry name" value="CheR_N"/>
    <property type="match status" value="1"/>
</dbReference>
<dbReference type="GO" id="GO:0008983">
    <property type="term" value="F:protein-glutamate O-methyltransferase activity"/>
    <property type="evidence" value="ECO:0007669"/>
    <property type="project" value="UniProtKB-EC"/>
</dbReference>
<evidence type="ECO:0000256" key="4">
    <source>
        <dbReference type="ARBA" id="ARBA00022679"/>
    </source>
</evidence>
<dbReference type="GO" id="GO:0006355">
    <property type="term" value="P:regulation of DNA-templated transcription"/>
    <property type="evidence" value="ECO:0007669"/>
    <property type="project" value="InterPro"/>
</dbReference>
<dbReference type="PANTHER" id="PTHR24422">
    <property type="entry name" value="CHEMOTAXIS PROTEIN METHYLTRANSFERASE"/>
    <property type="match status" value="1"/>
</dbReference>
<keyword evidence="4" id="KW-0808">Transferase</keyword>
<dbReference type="SUPFAM" id="SSF53335">
    <property type="entry name" value="S-adenosyl-L-methionine-dependent methyltransferases"/>
    <property type="match status" value="1"/>
</dbReference>
<feature type="coiled-coil region" evidence="7">
    <location>
        <begin position="687"/>
        <end position="777"/>
    </location>
</feature>
<evidence type="ECO:0000313" key="14">
    <source>
        <dbReference type="Proteomes" id="UP000448292"/>
    </source>
</evidence>
<dbReference type="InterPro" id="IPR022642">
    <property type="entry name" value="CheR_C"/>
</dbReference>
<evidence type="ECO:0000259" key="11">
    <source>
        <dbReference type="PROSITE" id="PS50122"/>
    </source>
</evidence>
<evidence type="ECO:0000259" key="9">
    <source>
        <dbReference type="PROSITE" id="PS50112"/>
    </source>
</evidence>
<dbReference type="EMBL" id="QMIE01000001">
    <property type="protein sequence ID" value="TVM19863.1"/>
    <property type="molecule type" value="Genomic_DNA"/>
</dbReference>
<dbReference type="PANTHER" id="PTHR24422:SF27">
    <property type="entry name" value="PROTEIN-GLUTAMATE O-METHYLTRANSFERASE"/>
    <property type="match status" value="1"/>
</dbReference>
<dbReference type="InterPro" id="IPR029063">
    <property type="entry name" value="SAM-dependent_MTases_sf"/>
</dbReference>
<feature type="active site" evidence="6">
    <location>
        <position position="183"/>
    </location>
</feature>
<dbReference type="InterPro" id="IPR000780">
    <property type="entry name" value="CheR_MeTrfase"/>
</dbReference>
<keyword evidence="14" id="KW-1185">Reference proteome</keyword>
<evidence type="ECO:0000256" key="3">
    <source>
        <dbReference type="ARBA" id="ARBA00022603"/>
    </source>
</evidence>
<keyword evidence="3" id="KW-0489">Methyltransferase</keyword>
<feature type="active site" evidence="6">
    <location>
        <position position="93"/>
    </location>
</feature>
<feature type="domain" description="PAS" evidence="9">
    <location>
        <begin position="888"/>
        <end position="932"/>
    </location>
</feature>
<dbReference type="PROSITE" id="PS50122">
    <property type="entry name" value="CHEB"/>
    <property type="match status" value="1"/>
</dbReference>
<dbReference type="CDD" id="cd16434">
    <property type="entry name" value="CheB-CheR_fusion"/>
    <property type="match status" value="1"/>
</dbReference>
<dbReference type="InterPro" id="IPR050903">
    <property type="entry name" value="Bact_Chemotaxis_MeTrfase"/>
</dbReference>
<dbReference type="Gene3D" id="3.40.50.180">
    <property type="entry name" value="Methylesterase CheB, C-terminal domain"/>
    <property type="match status" value="1"/>
</dbReference>
<dbReference type="Proteomes" id="UP000448292">
    <property type="component" value="Unassembled WGS sequence"/>
</dbReference>
<reference evidence="13 14" key="1">
    <citation type="submission" date="2018-06" db="EMBL/GenBank/DDBJ databases">
        <title>Complete genome of Desulfovibrio indonesiensis P37SLT.</title>
        <authorList>
            <person name="Crispim J.S."/>
            <person name="Vidigal P.M.P."/>
            <person name="Silva L.C.F."/>
            <person name="Laguardia C.N."/>
            <person name="Araujo L.C."/>
            <person name="Dias R.S."/>
            <person name="Sousa M.P."/>
            <person name="Paula S.O."/>
            <person name="Silva C."/>
        </authorList>
    </citation>
    <scope>NUCLEOTIDE SEQUENCE [LARGE SCALE GENOMIC DNA]</scope>
    <source>
        <strain evidence="13 14">P37SLT</strain>
    </source>
</reference>
<comment type="catalytic activity">
    <reaction evidence="1">
        <text>L-glutamyl-[protein] + S-adenosyl-L-methionine = [protein]-L-glutamate 5-O-methyl ester + S-adenosyl-L-homocysteine</text>
        <dbReference type="Rhea" id="RHEA:24452"/>
        <dbReference type="Rhea" id="RHEA-COMP:10208"/>
        <dbReference type="Rhea" id="RHEA-COMP:10311"/>
        <dbReference type="ChEBI" id="CHEBI:29973"/>
        <dbReference type="ChEBI" id="CHEBI:57856"/>
        <dbReference type="ChEBI" id="CHEBI:59789"/>
        <dbReference type="ChEBI" id="CHEBI:82795"/>
        <dbReference type="EC" id="2.1.1.80"/>
    </reaction>
</comment>
<dbReference type="EC" id="2.1.1.80" evidence="2"/>
<dbReference type="SMART" id="SM00138">
    <property type="entry name" value="MeTrc"/>
    <property type="match status" value="1"/>
</dbReference>
<proteinExistence type="predicted"/>
<accession>A0A7M3MJ78</accession>
<dbReference type="Gene3D" id="3.30.450.20">
    <property type="entry name" value="PAS domain"/>
    <property type="match status" value="2"/>
</dbReference>
<dbReference type="GO" id="GO:0006935">
    <property type="term" value="P:chemotaxis"/>
    <property type="evidence" value="ECO:0007669"/>
    <property type="project" value="UniProtKB-UniRule"/>
</dbReference>
<evidence type="ECO:0000256" key="7">
    <source>
        <dbReference type="SAM" id="Coils"/>
    </source>
</evidence>
<dbReference type="SUPFAM" id="SSF52738">
    <property type="entry name" value="Methylesterase CheB, C-terminal domain"/>
    <property type="match status" value="1"/>
</dbReference>
<dbReference type="InterPro" id="IPR000673">
    <property type="entry name" value="Sig_transdc_resp-reg_Me-estase"/>
</dbReference>
<dbReference type="InterPro" id="IPR035965">
    <property type="entry name" value="PAS-like_dom_sf"/>
</dbReference>
<feature type="compositionally biased region" description="Low complexity" evidence="8">
    <location>
        <begin position="40"/>
        <end position="51"/>
    </location>
</feature>
<dbReference type="NCBIfam" id="TIGR00229">
    <property type="entry name" value="sensory_box"/>
    <property type="match status" value="2"/>
</dbReference>
<dbReference type="InterPro" id="IPR000014">
    <property type="entry name" value="PAS"/>
</dbReference>
<feature type="domain" description="CheR-type methyltransferase" evidence="12">
    <location>
        <begin position="255"/>
        <end position="499"/>
    </location>
</feature>
<dbReference type="InterPro" id="IPR036804">
    <property type="entry name" value="CheR_N_sf"/>
</dbReference>
<evidence type="ECO:0000259" key="10">
    <source>
        <dbReference type="PROSITE" id="PS50113"/>
    </source>
</evidence>
<dbReference type="Pfam" id="PF00989">
    <property type="entry name" value="PAS"/>
    <property type="match status" value="1"/>
</dbReference>
<dbReference type="CDD" id="cd00130">
    <property type="entry name" value="PAS"/>
    <property type="match status" value="1"/>
</dbReference>
<evidence type="ECO:0000256" key="5">
    <source>
        <dbReference type="ARBA" id="ARBA00022691"/>
    </source>
</evidence>
<dbReference type="GO" id="GO:0005737">
    <property type="term" value="C:cytoplasm"/>
    <property type="evidence" value="ECO:0007669"/>
    <property type="project" value="InterPro"/>
</dbReference>
<dbReference type="PRINTS" id="PR00996">
    <property type="entry name" value="CHERMTFRASE"/>
</dbReference>
<evidence type="ECO:0000259" key="12">
    <source>
        <dbReference type="PROSITE" id="PS50123"/>
    </source>
</evidence>
<feature type="domain" description="PAC" evidence="10">
    <location>
        <begin position="837"/>
        <end position="887"/>
    </location>
</feature>
<feature type="domain" description="CheB-type methylesterase" evidence="11">
    <location>
        <begin position="52"/>
        <end position="241"/>
    </location>
</feature>
<organism evidence="13 14">
    <name type="scientific">Oceanidesulfovibrio indonesiensis</name>
    <dbReference type="NCBI Taxonomy" id="54767"/>
    <lineage>
        <taxon>Bacteria</taxon>
        <taxon>Pseudomonadati</taxon>
        <taxon>Thermodesulfobacteriota</taxon>
        <taxon>Desulfovibrionia</taxon>
        <taxon>Desulfovibrionales</taxon>
        <taxon>Desulfovibrionaceae</taxon>
        <taxon>Oceanidesulfovibrio</taxon>
    </lineage>
</organism>
<dbReference type="SUPFAM" id="SSF47757">
    <property type="entry name" value="Chemotaxis receptor methyltransferase CheR, N-terminal domain"/>
    <property type="match status" value="1"/>
</dbReference>
<dbReference type="PROSITE" id="PS50123">
    <property type="entry name" value="CHER"/>
    <property type="match status" value="1"/>
</dbReference>
<dbReference type="OrthoDB" id="9786165at2"/>
<dbReference type="CDD" id="cd02440">
    <property type="entry name" value="AdoMet_MTases"/>
    <property type="match status" value="1"/>
</dbReference>
<dbReference type="PROSITE" id="PS50113">
    <property type="entry name" value="PAC"/>
    <property type="match status" value="1"/>
</dbReference>
<dbReference type="Pfam" id="PF01739">
    <property type="entry name" value="CheR"/>
    <property type="match status" value="1"/>
</dbReference>
<dbReference type="Gene3D" id="3.40.50.150">
    <property type="entry name" value="Vaccinia Virus protein VP39"/>
    <property type="match status" value="1"/>
</dbReference>
<dbReference type="AlphaFoldDB" id="A0A7M3MJ78"/>
<keyword evidence="6" id="KW-0378">Hydrolase</keyword>
<comment type="caution">
    <text evidence="13">The sequence shown here is derived from an EMBL/GenBank/DDBJ whole genome shotgun (WGS) entry which is preliminary data.</text>
</comment>
<dbReference type="Pfam" id="PF01339">
    <property type="entry name" value="CheB_methylest"/>
    <property type="match status" value="1"/>
</dbReference>
<dbReference type="SMART" id="SM00091">
    <property type="entry name" value="PAS"/>
    <property type="match status" value="2"/>
</dbReference>
<keyword evidence="5" id="KW-0949">S-adenosyl-L-methionine</keyword>
<protein>
    <recommendedName>
        <fullName evidence="2">protein-glutamate O-methyltransferase</fullName>
        <ecNumber evidence="2">2.1.1.80</ecNumber>
    </recommendedName>
</protein>
<sequence>MIVEWEIARKILGRCRACAHKSSKEADMAPQDTDNKSNTSPSSDSRPAAARPDTAKPFYIVGIGASAGGLEALESFFDNMPLGTDCAFVIVQHLSPDYKSLMPELLNRHTQFKIQQAEEGMRVEPGHIYLNHPKKNLIIFNGTLFFAPKEDGLNLPIDIFLRSLADDQGEKAIGIILSGTGTDGTRGIRAIKEAGGMVMVQDEESAQFDGMPRSAVSTGIVDYVLPPGRMPDELKSFIAGRYSLASRGGQQALGSEDSVAKILGMIRTRTGIDFSFYKPNTIIRRIERRMGINQIETAEEYIRFMEEGPNEVQTLFREILIGVTKFFREPEAFEALKQKVLPEIFRDRPASEPVRIWVAGCSTGEEAYSLAVIFDEYCEENGLRHDIKIFSTDIDKDALDFASYGVYPESIVADISMERLARYFTKKGDSYQIKSRIRERVIFAYHNILKDPPFARTDLISCRNLLIYLQTPLQKRVLNNFKFSLNPNGFLFLGSSETVGDSSSFFRSIDVKWRLLQNQGGHARMDAARTMTDAHEAMRRLDHQRPAVAAPVSKEQRAGDSVLEDVIAACLAPAVLVDENRRVQHIFGDVSKVLHLPKGRMNTDITQMAVKDLSIPLATGLQRAMKNMEEVVYRNIGVHGKNGESSVFHMAIRPVAEHEPARFIVLFEEGGAAESEEKGQAVEYDLEEHAQKRIQDLEQELQYTKENLQATVEEVETSNEELQATNEELLAANEELQSTNEELQSVNEELLTVNAEYQKKIAELTELNDDMDNLMASTGIGTLFIDADLCVRKFTQPAARVFHLIKSDIGRPIAHISNELEYEDFHKDVETVLRTSQKKEAEVRSKDGSWYLVRIMPYRTGSKEVTGVLVSFIDITDRHLAQQQAQNHHEELLKLLETSPAATIMVGKDGNIRFVNEEAVRLIGLDREKLTGLDIFDAGLGMTDANGAALAPEKNPFEMIRQSREPLSGQTVELHPNASPVLVSVSGKPVISQRGRFEGAVFKFEQLARD</sequence>
<evidence type="ECO:0000256" key="8">
    <source>
        <dbReference type="SAM" id="MobiDB-lite"/>
    </source>
</evidence>
<evidence type="ECO:0000256" key="6">
    <source>
        <dbReference type="PROSITE-ProRule" id="PRU00050"/>
    </source>
</evidence>
<dbReference type="PROSITE" id="PS50112">
    <property type="entry name" value="PAS"/>
    <property type="match status" value="1"/>
</dbReference>
<feature type="region of interest" description="Disordered" evidence="8">
    <location>
        <begin position="22"/>
        <end position="51"/>
    </location>
</feature>
<dbReference type="GO" id="GO:0032259">
    <property type="term" value="P:methylation"/>
    <property type="evidence" value="ECO:0007669"/>
    <property type="project" value="UniProtKB-KW"/>
</dbReference>
<name>A0A7M3MJ78_9BACT</name>
<dbReference type="InterPro" id="IPR022641">
    <property type="entry name" value="CheR_N"/>
</dbReference>
<evidence type="ECO:0000256" key="1">
    <source>
        <dbReference type="ARBA" id="ARBA00001541"/>
    </source>
</evidence>
<evidence type="ECO:0000313" key="13">
    <source>
        <dbReference type="EMBL" id="TVM19863.1"/>
    </source>
</evidence>
<evidence type="ECO:0000256" key="2">
    <source>
        <dbReference type="ARBA" id="ARBA00012534"/>
    </source>
</evidence>
<dbReference type="GO" id="GO:0000156">
    <property type="term" value="F:phosphorelay response regulator activity"/>
    <property type="evidence" value="ECO:0007669"/>
    <property type="project" value="InterPro"/>
</dbReference>
<dbReference type="GO" id="GO:0008984">
    <property type="term" value="F:protein-glutamate methylesterase activity"/>
    <property type="evidence" value="ECO:0007669"/>
    <property type="project" value="InterPro"/>
</dbReference>